<organism evidence="17 18">
    <name type="scientific">Kuenenia stuttgartiensis</name>
    <dbReference type="NCBI Taxonomy" id="174633"/>
    <lineage>
        <taxon>Bacteria</taxon>
        <taxon>Pseudomonadati</taxon>
        <taxon>Planctomycetota</taxon>
        <taxon>Candidatus Brocadiia</taxon>
        <taxon>Candidatus Brocadiales</taxon>
        <taxon>Candidatus Brocadiaceae</taxon>
        <taxon>Candidatus Kuenenia</taxon>
    </lineage>
</organism>
<sequence length="283" mass="31544">MPDAIFLNDTIVDATKGVLSTFDRGFLYGDGLFETIRAYNKNPFKLEEHIARLSDSAQFLCIPFRYTCDQIRHIIGQLLAKNHLSDTYIRLTLSRGYNANGFIPVRETNPTFVIHTKPLVPYPALWYKTGLKLIVSQTRKNASCPISRHKTLNYLTHYLIRKEALEAGAHDALILTTEGNVAECSVSNVFCVKDQAVFTPSTNANILPGITRRVVIDLCKETGIQLTEKLFDLHEIATADEVFITNSLMEIMPVSSINGNVFGDALPGEITGILSAKYKMLTS</sequence>
<keyword evidence="9" id="KW-0456">Lyase</keyword>
<comment type="catalytic activity">
    <reaction evidence="12">
        <text>L-isoleucine + 2-oxoglutarate = (S)-3-methyl-2-oxopentanoate + L-glutamate</text>
        <dbReference type="Rhea" id="RHEA:24801"/>
        <dbReference type="ChEBI" id="CHEBI:16810"/>
        <dbReference type="ChEBI" id="CHEBI:29985"/>
        <dbReference type="ChEBI" id="CHEBI:35146"/>
        <dbReference type="ChEBI" id="CHEBI:58045"/>
        <dbReference type="EC" id="2.6.1.42"/>
    </reaction>
</comment>
<dbReference type="RefSeq" id="WP_164994487.1">
    <property type="nucleotide sequence ID" value="NZ_CP049055.1"/>
</dbReference>
<keyword evidence="7 16" id="KW-0663">Pyridoxal phosphate</keyword>
<dbReference type="Pfam" id="PF01063">
    <property type="entry name" value="Aminotran_4"/>
    <property type="match status" value="1"/>
</dbReference>
<accession>A0A6G7GLJ1</accession>
<evidence type="ECO:0000313" key="17">
    <source>
        <dbReference type="EMBL" id="QII10077.1"/>
    </source>
</evidence>
<evidence type="ECO:0000256" key="4">
    <source>
        <dbReference type="ARBA" id="ARBA00005072"/>
    </source>
</evidence>
<dbReference type="Gene3D" id="3.20.10.10">
    <property type="entry name" value="D-amino Acid Aminotransferase, subunit A, domain 2"/>
    <property type="match status" value="1"/>
</dbReference>
<dbReference type="InterPro" id="IPR018300">
    <property type="entry name" value="Aminotrans_IV_CS"/>
</dbReference>
<dbReference type="Proteomes" id="UP000501926">
    <property type="component" value="Chromosome"/>
</dbReference>
<evidence type="ECO:0000256" key="12">
    <source>
        <dbReference type="ARBA" id="ARBA00048798"/>
    </source>
</evidence>
<dbReference type="InterPro" id="IPR050571">
    <property type="entry name" value="Class-IV_PLP-Dep_Aminotrnsfr"/>
</dbReference>
<evidence type="ECO:0000256" key="3">
    <source>
        <dbReference type="ARBA" id="ARBA00004931"/>
    </source>
</evidence>
<dbReference type="InterPro" id="IPR043132">
    <property type="entry name" value="BCAT-like_C"/>
</dbReference>
<evidence type="ECO:0000256" key="9">
    <source>
        <dbReference type="ARBA" id="ARBA00023239"/>
    </source>
</evidence>
<proteinExistence type="inferred from homology"/>
<evidence type="ECO:0000313" key="18">
    <source>
        <dbReference type="Proteomes" id="UP000501926"/>
    </source>
</evidence>
<dbReference type="Gene3D" id="3.30.470.10">
    <property type="match status" value="1"/>
</dbReference>
<evidence type="ECO:0000256" key="8">
    <source>
        <dbReference type="ARBA" id="ARBA00022909"/>
    </source>
</evidence>
<evidence type="ECO:0000256" key="6">
    <source>
        <dbReference type="ARBA" id="ARBA00011738"/>
    </source>
</evidence>
<comment type="catalytic activity">
    <reaction evidence="13">
        <text>L-leucine + 2-oxoglutarate = 4-methyl-2-oxopentanoate + L-glutamate</text>
        <dbReference type="Rhea" id="RHEA:18321"/>
        <dbReference type="ChEBI" id="CHEBI:16810"/>
        <dbReference type="ChEBI" id="CHEBI:17865"/>
        <dbReference type="ChEBI" id="CHEBI:29985"/>
        <dbReference type="ChEBI" id="CHEBI:57427"/>
        <dbReference type="EC" id="2.6.1.42"/>
    </reaction>
</comment>
<dbReference type="InterPro" id="IPR043131">
    <property type="entry name" value="BCAT-like_N"/>
</dbReference>
<dbReference type="EMBL" id="CP049055">
    <property type="protein sequence ID" value="QII10077.1"/>
    <property type="molecule type" value="Genomic_DNA"/>
</dbReference>
<comment type="catalytic activity">
    <reaction evidence="14">
        <text>4-amino-4-deoxychorismate = 4-aminobenzoate + pyruvate + H(+)</text>
        <dbReference type="Rhea" id="RHEA:16201"/>
        <dbReference type="ChEBI" id="CHEBI:15361"/>
        <dbReference type="ChEBI" id="CHEBI:15378"/>
        <dbReference type="ChEBI" id="CHEBI:17836"/>
        <dbReference type="ChEBI" id="CHEBI:58406"/>
        <dbReference type="EC" id="4.1.3.38"/>
    </reaction>
</comment>
<keyword evidence="8" id="KW-0289">Folate biosynthesis</keyword>
<dbReference type="GO" id="GO:0030170">
    <property type="term" value="F:pyridoxal phosphate binding"/>
    <property type="evidence" value="ECO:0007669"/>
    <property type="project" value="InterPro"/>
</dbReference>
<evidence type="ECO:0000256" key="2">
    <source>
        <dbReference type="ARBA" id="ARBA00004824"/>
    </source>
</evidence>
<dbReference type="PANTHER" id="PTHR42743">
    <property type="entry name" value="AMINO-ACID AMINOTRANSFERASE"/>
    <property type="match status" value="1"/>
</dbReference>
<comment type="catalytic activity">
    <reaction evidence="11">
        <text>L-valine + 2-oxoglutarate = 3-methyl-2-oxobutanoate + L-glutamate</text>
        <dbReference type="Rhea" id="RHEA:24813"/>
        <dbReference type="ChEBI" id="CHEBI:11851"/>
        <dbReference type="ChEBI" id="CHEBI:16810"/>
        <dbReference type="ChEBI" id="CHEBI:29985"/>
        <dbReference type="ChEBI" id="CHEBI:57762"/>
        <dbReference type="EC" id="2.6.1.42"/>
    </reaction>
</comment>
<dbReference type="GO" id="GO:0004084">
    <property type="term" value="F:branched-chain-amino-acid transaminase activity"/>
    <property type="evidence" value="ECO:0007669"/>
    <property type="project" value="UniProtKB-EC"/>
</dbReference>
<dbReference type="InterPro" id="IPR017824">
    <property type="entry name" value="Aminodeoxychorismate_lyase_IV"/>
</dbReference>
<dbReference type="InterPro" id="IPR036038">
    <property type="entry name" value="Aminotransferase-like"/>
</dbReference>
<evidence type="ECO:0000256" key="1">
    <source>
        <dbReference type="ARBA" id="ARBA00001933"/>
    </source>
</evidence>
<dbReference type="GO" id="GO:0008696">
    <property type="term" value="F:4-amino-4-deoxychorismate lyase activity"/>
    <property type="evidence" value="ECO:0007669"/>
    <property type="project" value="UniProtKB-EC"/>
</dbReference>
<dbReference type="AlphaFoldDB" id="A0A6G7GLJ1"/>
<dbReference type="InterPro" id="IPR001544">
    <property type="entry name" value="Aminotrans_IV"/>
</dbReference>
<evidence type="ECO:0000256" key="7">
    <source>
        <dbReference type="ARBA" id="ARBA00022898"/>
    </source>
</evidence>
<dbReference type="FunFam" id="3.20.10.10:FF:000002">
    <property type="entry name" value="D-alanine aminotransferase"/>
    <property type="match status" value="1"/>
</dbReference>
<dbReference type="PANTHER" id="PTHR42743:SF11">
    <property type="entry name" value="AMINODEOXYCHORISMATE LYASE"/>
    <property type="match status" value="1"/>
</dbReference>
<evidence type="ECO:0000256" key="13">
    <source>
        <dbReference type="ARBA" id="ARBA00049229"/>
    </source>
</evidence>
<comment type="pathway">
    <text evidence="2">Amino-acid biosynthesis; L-isoleucine biosynthesis; L-isoleucine from 2-oxobutanoate: step 4/4.</text>
</comment>
<evidence type="ECO:0000256" key="15">
    <source>
        <dbReference type="RuleBase" id="RU004106"/>
    </source>
</evidence>
<dbReference type="GO" id="GO:0046656">
    <property type="term" value="P:folic acid biosynthetic process"/>
    <property type="evidence" value="ECO:0007669"/>
    <property type="project" value="UniProtKB-KW"/>
</dbReference>
<dbReference type="EC" id="2.6.1.42" evidence="17"/>
<comment type="cofactor">
    <cofactor evidence="1 16">
        <name>pyridoxal 5'-phosphate</name>
        <dbReference type="ChEBI" id="CHEBI:597326"/>
    </cofactor>
</comment>
<comment type="subunit">
    <text evidence="6">Homodimer.</text>
</comment>
<comment type="pathway">
    <text evidence="10">Cofactor biosynthesis; tetrahydrofolate biosynthesis; 4-aminobenzoate from chorismate: step 2/2.</text>
</comment>
<protein>
    <submittedName>
        <fullName evidence="17">Branched-chain amino acid aminotransferase</fullName>
        <ecNumber evidence="17">2.6.1.42</ecNumber>
    </submittedName>
</protein>
<dbReference type="GO" id="GO:0005829">
    <property type="term" value="C:cytosol"/>
    <property type="evidence" value="ECO:0007669"/>
    <property type="project" value="TreeGrafter"/>
</dbReference>
<gene>
    <name evidence="17" type="ORF">KsCSTR_06980</name>
</gene>
<keyword evidence="17" id="KW-0808">Transferase</keyword>
<evidence type="ECO:0000256" key="10">
    <source>
        <dbReference type="ARBA" id="ARBA00035633"/>
    </source>
</evidence>
<evidence type="ECO:0000256" key="16">
    <source>
        <dbReference type="RuleBase" id="RU004516"/>
    </source>
</evidence>
<evidence type="ECO:0000256" key="11">
    <source>
        <dbReference type="ARBA" id="ARBA00048212"/>
    </source>
</evidence>
<dbReference type="NCBIfam" id="TIGR03461">
    <property type="entry name" value="pabC_Proteo"/>
    <property type="match status" value="1"/>
</dbReference>
<comment type="similarity">
    <text evidence="5 15">Belongs to the class-IV pyridoxal-phosphate-dependent aminotransferase family.</text>
</comment>
<keyword evidence="17" id="KW-0032">Aminotransferase</keyword>
<dbReference type="PROSITE" id="PS00770">
    <property type="entry name" value="AA_TRANSFER_CLASS_4"/>
    <property type="match status" value="1"/>
</dbReference>
<evidence type="ECO:0000256" key="14">
    <source>
        <dbReference type="ARBA" id="ARBA00049529"/>
    </source>
</evidence>
<evidence type="ECO:0000256" key="5">
    <source>
        <dbReference type="ARBA" id="ARBA00009320"/>
    </source>
</evidence>
<comment type="pathway">
    <text evidence="3">Amino-acid biosynthesis; L-valine biosynthesis; L-valine from pyruvate: step 4/4.</text>
</comment>
<dbReference type="GO" id="GO:0008652">
    <property type="term" value="P:amino acid biosynthetic process"/>
    <property type="evidence" value="ECO:0007669"/>
    <property type="project" value="UniProtKB-ARBA"/>
</dbReference>
<reference evidence="17 18" key="1">
    <citation type="submission" date="2020-02" db="EMBL/GenBank/DDBJ databases">
        <title>Newly sequenced genome of strain CSTR1 showed variability in Candidatus Kuenenia stuttgartiensis genomes.</title>
        <authorList>
            <person name="Ding C."/>
            <person name="Adrian L."/>
        </authorList>
    </citation>
    <scope>NUCLEOTIDE SEQUENCE [LARGE SCALE GENOMIC DNA]</scope>
    <source>
        <strain evidence="17 18">CSTR1</strain>
    </source>
</reference>
<comment type="pathway">
    <text evidence="4">Amino-acid biosynthesis; L-leucine biosynthesis; L-leucine from 3-methyl-2-oxobutanoate: step 4/4.</text>
</comment>
<name>A0A6G7GLJ1_KUEST</name>
<dbReference type="SUPFAM" id="SSF56752">
    <property type="entry name" value="D-aminoacid aminotransferase-like PLP-dependent enzymes"/>
    <property type="match status" value="1"/>
</dbReference>